<evidence type="ECO:0000313" key="2">
    <source>
        <dbReference type="EMBL" id="CAB4333512.1"/>
    </source>
</evidence>
<dbReference type="AlphaFoldDB" id="A0A6J5YXA0"/>
<feature type="domain" description="Peptidase M28" evidence="1">
    <location>
        <begin position="215"/>
        <end position="381"/>
    </location>
</feature>
<evidence type="ECO:0000259" key="1">
    <source>
        <dbReference type="Pfam" id="PF04389"/>
    </source>
</evidence>
<accession>A0A6J5YXA0</accession>
<gene>
    <name evidence="2" type="ORF">UFOPK3522_00008</name>
</gene>
<dbReference type="Pfam" id="PF04389">
    <property type="entry name" value="Peptidase_M28"/>
    <property type="match status" value="1"/>
</dbReference>
<dbReference type="EMBL" id="CAESAO010000001">
    <property type="protein sequence ID" value="CAB4333512.1"/>
    <property type="molecule type" value="Genomic_DNA"/>
</dbReference>
<sequence length="398" mass="43011">MAKTDQSDLQALARDLIYELAEFERPSASDGERRAAELIASRLAADGCTAAVEREQAHGTYWWPLGLLTLASGLAALTRSRLLRLATGAFSAAALADDISGGSQWFRRAVLPRRSTWNVVAETGDRTASKTIVFVAHHDAANWSLLFAPQIPEFFGDRFPKQLERSKTTPPIMFPVFAGPMLTLLSGLTGSKVLRRAAAFLSLGSALTFAEIGSRSVVPGANDNLSGVAVIAGLANILRRDPVDGVRVLLVSTGSEESFMEGMRGFAKRHFGSLPTDSTSFVCVDSVGSPTLMQLEGEGMLRMADYDEEFKSQFSDAAAELEIELVRGLRFRNATDALISLQAGYPTLMLGSISRFKAPSNYHWPTDTPENVDYSSVVDATLLCERLLRNVAAAGRDA</sequence>
<dbReference type="SUPFAM" id="SSF53187">
    <property type="entry name" value="Zn-dependent exopeptidases"/>
    <property type="match status" value="1"/>
</dbReference>
<dbReference type="InterPro" id="IPR051464">
    <property type="entry name" value="Peptidase_M42_aminopept"/>
</dbReference>
<protein>
    <submittedName>
        <fullName evidence="2">Unannotated protein</fullName>
    </submittedName>
</protein>
<organism evidence="2">
    <name type="scientific">freshwater metagenome</name>
    <dbReference type="NCBI Taxonomy" id="449393"/>
    <lineage>
        <taxon>unclassified sequences</taxon>
        <taxon>metagenomes</taxon>
        <taxon>ecological metagenomes</taxon>
    </lineage>
</organism>
<name>A0A6J5YXA0_9ZZZZ</name>
<reference evidence="2" key="1">
    <citation type="submission" date="2020-05" db="EMBL/GenBank/DDBJ databases">
        <authorList>
            <person name="Chiriac C."/>
            <person name="Salcher M."/>
            <person name="Ghai R."/>
            <person name="Kavagutti S V."/>
        </authorList>
    </citation>
    <scope>NUCLEOTIDE SEQUENCE</scope>
</reference>
<proteinExistence type="predicted"/>
<dbReference type="Gene3D" id="3.40.630.10">
    <property type="entry name" value="Zn peptidases"/>
    <property type="match status" value="1"/>
</dbReference>
<dbReference type="PANTHER" id="PTHR32481">
    <property type="entry name" value="AMINOPEPTIDASE"/>
    <property type="match status" value="1"/>
</dbReference>
<dbReference type="PANTHER" id="PTHR32481:SF0">
    <property type="entry name" value="AMINOPEPTIDASE YPDE-RELATED"/>
    <property type="match status" value="1"/>
</dbReference>
<dbReference type="InterPro" id="IPR007484">
    <property type="entry name" value="Peptidase_M28"/>
</dbReference>